<dbReference type="AlphaFoldDB" id="A0A097R412"/>
<dbReference type="Proteomes" id="UP000029986">
    <property type="component" value="Chromosome"/>
</dbReference>
<protein>
    <submittedName>
        <fullName evidence="1">CRISPR-associated protein</fullName>
    </submittedName>
</protein>
<dbReference type="InterPro" id="IPR013398">
    <property type="entry name" value="CRISPR-assoc_prot_Csy2"/>
</dbReference>
<reference evidence="1 2" key="1">
    <citation type="journal article" date="2014" name="Gut Pathog.">
        <title>Gene clusters of Hafnia alvei strain FB1 important in survival and pathogenesis: a draft genome perspective.</title>
        <authorList>
            <person name="Tan J.Y."/>
            <person name="Yin W.F."/>
            <person name="Chan K.G."/>
        </authorList>
    </citation>
    <scope>NUCLEOTIDE SEQUENCE [LARGE SCALE GENOMIC DNA]</scope>
    <source>
        <strain evidence="1 2">FB1</strain>
    </source>
</reference>
<accession>A0A097R412</accession>
<dbReference type="EMBL" id="CP009706">
    <property type="protein sequence ID" value="AIU73460.1"/>
    <property type="molecule type" value="Genomic_DNA"/>
</dbReference>
<organism evidence="1 2">
    <name type="scientific">Hafnia alvei FB1</name>
    <dbReference type="NCBI Taxonomy" id="1453496"/>
    <lineage>
        <taxon>Bacteria</taxon>
        <taxon>Pseudomonadati</taxon>
        <taxon>Pseudomonadota</taxon>
        <taxon>Gammaproteobacteria</taxon>
        <taxon>Enterobacterales</taxon>
        <taxon>Hafniaceae</taxon>
        <taxon>Hafnia</taxon>
    </lineage>
</organism>
<keyword evidence="2" id="KW-1185">Reference proteome</keyword>
<evidence type="ECO:0000313" key="2">
    <source>
        <dbReference type="Proteomes" id="UP000029986"/>
    </source>
</evidence>
<dbReference type="CDD" id="cd09736">
    <property type="entry name" value="Csy2_I-F"/>
    <property type="match status" value="1"/>
</dbReference>
<sequence>MSYLIVLSRVRVENANCVAGLTYGFPAITHFLGYTHALSRRLQITHGLSLDGCAVISHHFQHHMHSSGWDNQFALTRNPLTKEAKTAAFNEEGRMHMTVSLLIECHGSIPNGDEGLQALAQHLQAQCQTLRLAGGIITKIEKVDVMTYPLSADALRRLICQHLPSFALQDRSALLVEHLADLRTSRPEAQMLDAWLDFAALKRAAVKEPESGKVDWRYLMKPAKGYLVPLLTGYQRISPLYEPGGVNNTRDAETPFCFAEAVYGVGEWRGLHHIHDLSDLLWRYRVTEEGYYCCSSQTATLIQPDESADEIEEIIY</sequence>
<dbReference type="PATRIC" id="fig|1453496.5.peg.2941"/>
<name>A0A097R412_HAFAL</name>
<dbReference type="KEGG" id="hav:AT03_14405"/>
<dbReference type="NCBIfam" id="TIGR02565">
    <property type="entry name" value="cas_Csy2"/>
    <property type="match status" value="1"/>
</dbReference>
<dbReference type="OrthoDB" id="1550641at2"/>
<dbReference type="Pfam" id="PF09614">
    <property type="entry name" value="Cas_Csy2"/>
    <property type="match status" value="1"/>
</dbReference>
<dbReference type="HOGENOM" id="CLU_073578_0_0_6"/>
<dbReference type="eggNOG" id="ENOG502Z9HE">
    <property type="taxonomic scope" value="Bacteria"/>
</dbReference>
<evidence type="ECO:0000313" key="1">
    <source>
        <dbReference type="EMBL" id="AIU73460.1"/>
    </source>
</evidence>
<dbReference type="RefSeq" id="WP_025798011.1">
    <property type="nucleotide sequence ID" value="NZ_CP009706.1"/>
</dbReference>
<gene>
    <name evidence="1" type="ORF">AT03_14405</name>
</gene>
<proteinExistence type="predicted"/>